<evidence type="ECO:0000313" key="1">
    <source>
        <dbReference type="EMBL" id="GAA0260300.1"/>
    </source>
</evidence>
<accession>A0ABP3EH45</accession>
<proteinExistence type="predicted"/>
<dbReference type="InterPro" id="IPR007499">
    <property type="entry name" value="ERF_bacteria_virus"/>
</dbReference>
<evidence type="ECO:0008006" key="3">
    <source>
        <dbReference type="Google" id="ProtNLM"/>
    </source>
</evidence>
<sequence length="238" mass="25857">MTNVARVEQHQELAAPADVSPMFAMIERAARDPSVDIDKLERLMQMKKDADALAARAAFDASMADLQPELPTIGERGNAAGRYTYALWEDINAAIKPVLMRHGFALTFRTDFTGGISITGVLSHRAGHREETTITLPADPSGNKNAVQAVASSVSYGKRYTAGALLNLTSHGEDDDAYRAAVETITEEQEIQINDMLEATGSDKAKFLKWLKVDSVSAIPAKSFDSVMATLRAKESKK</sequence>
<comment type="caution">
    <text evidence="1">The sequence shown here is derived from an EMBL/GenBank/DDBJ whole genome shotgun (WGS) entry which is preliminary data.</text>
</comment>
<dbReference type="Proteomes" id="UP001500657">
    <property type="component" value="Unassembled WGS sequence"/>
</dbReference>
<evidence type="ECO:0000313" key="2">
    <source>
        <dbReference type="Proteomes" id="UP001500657"/>
    </source>
</evidence>
<reference evidence="2" key="1">
    <citation type="journal article" date="2019" name="Int. J. Syst. Evol. Microbiol.">
        <title>The Global Catalogue of Microorganisms (GCM) 10K type strain sequencing project: providing services to taxonomists for standard genome sequencing and annotation.</title>
        <authorList>
            <consortium name="The Broad Institute Genomics Platform"/>
            <consortium name="The Broad Institute Genome Sequencing Center for Infectious Disease"/>
            <person name="Wu L."/>
            <person name="Ma J."/>
        </authorList>
    </citation>
    <scope>NUCLEOTIDE SEQUENCE [LARGE SCALE GENOMIC DNA]</scope>
    <source>
        <strain evidence="2">JCM 16242</strain>
    </source>
</reference>
<dbReference type="EMBL" id="BAAAFO010000004">
    <property type="protein sequence ID" value="GAA0260300.1"/>
    <property type="molecule type" value="Genomic_DNA"/>
</dbReference>
<keyword evidence="2" id="KW-1185">Reference proteome</keyword>
<gene>
    <name evidence="1" type="ORF">GCM10009126_27160</name>
</gene>
<name>A0ABP3EH45_9GAMM</name>
<organism evidence="1 2">
    <name type="scientific">Rhodanobacter caeni</name>
    <dbReference type="NCBI Taxonomy" id="657654"/>
    <lineage>
        <taxon>Bacteria</taxon>
        <taxon>Pseudomonadati</taxon>
        <taxon>Pseudomonadota</taxon>
        <taxon>Gammaproteobacteria</taxon>
        <taxon>Lysobacterales</taxon>
        <taxon>Rhodanobacteraceae</taxon>
        <taxon>Rhodanobacter</taxon>
    </lineage>
</organism>
<protein>
    <recommendedName>
        <fullName evidence="3">ERF family protein</fullName>
    </recommendedName>
</protein>
<dbReference type="Pfam" id="PF04404">
    <property type="entry name" value="ERF"/>
    <property type="match status" value="1"/>
</dbReference>
<dbReference type="RefSeq" id="WP_343883327.1">
    <property type="nucleotide sequence ID" value="NZ_BAAAFO010000004.1"/>
</dbReference>